<dbReference type="SUPFAM" id="SSF53448">
    <property type="entry name" value="Nucleotide-diphospho-sugar transferases"/>
    <property type="match status" value="1"/>
</dbReference>
<dbReference type="Gene3D" id="3.90.550.10">
    <property type="entry name" value="Spore Coat Polysaccharide Biosynthesis Protein SpsA, Chain A"/>
    <property type="match status" value="1"/>
</dbReference>
<dbReference type="PANTHER" id="PTHR13778">
    <property type="entry name" value="GLYCOSYLTRANSFERASE 8 DOMAIN-CONTAINING PROTEIN"/>
    <property type="match status" value="1"/>
</dbReference>
<accession>A0A178IJ42</accession>
<evidence type="ECO:0000256" key="1">
    <source>
        <dbReference type="ARBA" id="ARBA00022676"/>
    </source>
</evidence>
<keyword evidence="3" id="KW-0479">Metal-binding</keyword>
<dbReference type="GO" id="GO:0046872">
    <property type="term" value="F:metal ion binding"/>
    <property type="evidence" value="ECO:0007669"/>
    <property type="project" value="UniProtKB-KW"/>
</dbReference>
<evidence type="ECO:0008006" key="6">
    <source>
        <dbReference type="Google" id="ProtNLM"/>
    </source>
</evidence>
<dbReference type="GO" id="GO:0016757">
    <property type="term" value="F:glycosyltransferase activity"/>
    <property type="evidence" value="ECO:0007669"/>
    <property type="project" value="UniProtKB-KW"/>
</dbReference>
<dbReference type="Proteomes" id="UP000078486">
    <property type="component" value="Unassembled WGS sequence"/>
</dbReference>
<dbReference type="STRING" id="1184151.AW736_14325"/>
<keyword evidence="1" id="KW-0328">Glycosyltransferase</keyword>
<dbReference type="InterPro" id="IPR050748">
    <property type="entry name" value="Glycosyltrans_8_dom-fam"/>
</dbReference>
<dbReference type="InterPro" id="IPR002495">
    <property type="entry name" value="Glyco_trans_8"/>
</dbReference>
<dbReference type="PANTHER" id="PTHR13778:SF47">
    <property type="entry name" value="LIPOPOLYSACCHARIDE 1,3-GALACTOSYLTRANSFERASE"/>
    <property type="match status" value="1"/>
</dbReference>
<proteinExistence type="predicted"/>
<evidence type="ECO:0000256" key="3">
    <source>
        <dbReference type="ARBA" id="ARBA00022723"/>
    </source>
</evidence>
<dbReference type="InterPro" id="IPR029044">
    <property type="entry name" value="Nucleotide-diphossugar_trans"/>
</dbReference>
<reference evidence="4 5" key="1">
    <citation type="submission" date="2016-01" db="EMBL/GenBank/DDBJ databases">
        <title>High potential of lignocellulose degradation of a new Verrucomicrobia species.</title>
        <authorList>
            <person name="Wang Y."/>
            <person name="Shi Y."/>
            <person name="Qiu Z."/>
            <person name="Liu S."/>
            <person name="Yang H."/>
        </authorList>
    </citation>
    <scope>NUCLEOTIDE SEQUENCE [LARGE SCALE GENOMIC DNA]</scope>
    <source>
        <strain evidence="4 5">TSB47</strain>
    </source>
</reference>
<gene>
    <name evidence="4" type="ORF">AW736_14325</name>
</gene>
<sequence length="306" mass="34191">MTAPLSFLTSGDAGVTWGLIAAVGSLVEVLPAGTPFNLTVLDGGFPAHVCARLADHASRRHGSAARLQFVPFRWPPHCRAPALEGSLLTYARLFVADHIEDDFCVYFDTDIVFLENPAPLLDTARAQPVHPVWAAPNYPDARFQHQIGRQSAVLAAGTTPDELYFNAGFLVINIAEWRRRGALHTCLALAEQHQFISHDQDALNVFFRREWARLPSRWNHQLYERHDIPADAALLHYSGRNKPWHCGYPAAARQPFVDALAVAGWPGWRAKLNVRQYLRNSPLRPLLARTRYSLRKAVGLSGTKPR</sequence>
<protein>
    <recommendedName>
        <fullName evidence="6">Glycosyl transferase</fullName>
    </recommendedName>
</protein>
<dbReference type="EMBL" id="LRRQ01000103">
    <property type="protein sequence ID" value="OAM89136.1"/>
    <property type="molecule type" value="Genomic_DNA"/>
</dbReference>
<comment type="caution">
    <text evidence="4">The sequence shown here is derived from an EMBL/GenBank/DDBJ whole genome shotgun (WGS) entry which is preliminary data.</text>
</comment>
<dbReference type="RefSeq" id="WP_068770863.1">
    <property type="nucleotide sequence ID" value="NZ_CP109796.1"/>
</dbReference>
<keyword evidence="5" id="KW-1185">Reference proteome</keyword>
<evidence type="ECO:0000256" key="2">
    <source>
        <dbReference type="ARBA" id="ARBA00022679"/>
    </source>
</evidence>
<keyword evidence="2" id="KW-0808">Transferase</keyword>
<dbReference type="OrthoDB" id="695971at2"/>
<organism evidence="4 5">
    <name type="scientific">Termitidicoccus mucosus</name>
    <dbReference type="NCBI Taxonomy" id="1184151"/>
    <lineage>
        <taxon>Bacteria</taxon>
        <taxon>Pseudomonadati</taxon>
        <taxon>Verrucomicrobiota</taxon>
        <taxon>Opitutia</taxon>
        <taxon>Opitutales</taxon>
        <taxon>Opitutaceae</taxon>
        <taxon>Termitidicoccus</taxon>
    </lineage>
</organism>
<name>A0A178IJ42_9BACT</name>
<evidence type="ECO:0000313" key="4">
    <source>
        <dbReference type="EMBL" id="OAM89136.1"/>
    </source>
</evidence>
<evidence type="ECO:0000313" key="5">
    <source>
        <dbReference type="Proteomes" id="UP000078486"/>
    </source>
</evidence>
<dbReference type="Pfam" id="PF01501">
    <property type="entry name" value="Glyco_transf_8"/>
    <property type="match status" value="1"/>
</dbReference>
<dbReference type="AlphaFoldDB" id="A0A178IJ42"/>